<organism evidence="3 4">
    <name type="scientific">Burkholderia cenocepacia</name>
    <dbReference type="NCBI Taxonomy" id="95486"/>
    <lineage>
        <taxon>Bacteria</taxon>
        <taxon>Pseudomonadati</taxon>
        <taxon>Pseudomonadota</taxon>
        <taxon>Betaproteobacteria</taxon>
        <taxon>Burkholderiales</taxon>
        <taxon>Burkholderiaceae</taxon>
        <taxon>Burkholderia</taxon>
        <taxon>Burkholderia cepacia complex</taxon>
    </lineage>
</organism>
<protein>
    <submittedName>
        <fullName evidence="3">YCII-related domain protein</fullName>
    </submittedName>
</protein>
<evidence type="ECO:0000259" key="2">
    <source>
        <dbReference type="Pfam" id="PF03795"/>
    </source>
</evidence>
<dbReference type="InterPro" id="IPR005545">
    <property type="entry name" value="YCII"/>
</dbReference>
<dbReference type="EMBL" id="CP007784">
    <property type="protein sequence ID" value="AIO36284.1"/>
    <property type="molecule type" value="Genomic_DNA"/>
</dbReference>
<dbReference type="KEGG" id="bcen:DM39_3931"/>
<name>A0AAN0RZE1_9BURK</name>
<dbReference type="AlphaFoldDB" id="A0AAN0RZE1"/>
<evidence type="ECO:0000256" key="1">
    <source>
        <dbReference type="ARBA" id="ARBA00007689"/>
    </source>
</evidence>
<accession>A0AAN0RZE1</accession>
<dbReference type="Proteomes" id="UP000029413">
    <property type="component" value="Chromosome 2"/>
</dbReference>
<feature type="domain" description="YCII-related" evidence="2">
    <location>
        <begin position="1"/>
        <end position="86"/>
    </location>
</feature>
<dbReference type="Pfam" id="PF03795">
    <property type="entry name" value="YCII"/>
    <property type="match status" value="1"/>
</dbReference>
<dbReference type="InterPro" id="IPR051807">
    <property type="entry name" value="Sec-metab_biosynth-assoc"/>
</dbReference>
<keyword evidence="4" id="KW-1185">Reference proteome</keyword>
<dbReference type="SUPFAM" id="SSF54909">
    <property type="entry name" value="Dimeric alpha+beta barrel"/>
    <property type="match status" value="1"/>
</dbReference>
<dbReference type="PANTHER" id="PTHR33606">
    <property type="entry name" value="PROTEIN YCII"/>
    <property type="match status" value="1"/>
</dbReference>
<proteinExistence type="inferred from homology"/>
<reference evidence="3 4" key="1">
    <citation type="submission" date="2014-05" db="EMBL/GenBank/DDBJ databases">
        <authorList>
            <person name="Bishop-Lilly K.A."/>
            <person name="Broomall S.M."/>
            <person name="Chain P.S."/>
            <person name="Chertkov O."/>
            <person name="Coyne S.R."/>
            <person name="Daligault H.E."/>
            <person name="Davenport K.W."/>
            <person name="Erkkila T."/>
            <person name="Frey K.G."/>
            <person name="Gibbons H.S."/>
            <person name="Gu W."/>
            <person name="Jaissle J."/>
            <person name="Johnson S.L."/>
            <person name="Koroleva G.I."/>
            <person name="Ladner J.T."/>
            <person name="Lo C.-C."/>
            <person name="Minogue T.D."/>
            <person name="Munk C."/>
            <person name="Palacios G.F."/>
            <person name="Redden C.L."/>
            <person name="Rosenzweig C.N."/>
            <person name="Scholz M.B."/>
            <person name="Teshima H."/>
            <person name="Xu Y."/>
        </authorList>
    </citation>
    <scope>NUCLEOTIDE SEQUENCE [LARGE SCALE GENOMIC DNA]</scope>
    <source>
        <strain evidence="3 4">DDS 22E-1</strain>
    </source>
</reference>
<gene>
    <name evidence="3" type="ORF">DM39_3931</name>
</gene>
<dbReference type="InterPro" id="IPR011008">
    <property type="entry name" value="Dimeric_a/b-barrel"/>
</dbReference>
<dbReference type="Gene3D" id="3.30.70.1060">
    <property type="entry name" value="Dimeric alpha+beta barrel"/>
    <property type="match status" value="1"/>
</dbReference>
<sequence length="120" mass="13779">MPYAVICLDRPGTRALRDQTRLAHMEYINMHRERMVLGAALLEDEDDVRVGMMIAVDLPDRQAVDAFMRDEPYNAAGIFESVVVRKCARIFPEEDRAHFDNLLREERRKAAQANHAPKVA</sequence>
<comment type="similarity">
    <text evidence="1">Belongs to the YciI family.</text>
</comment>
<evidence type="ECO:0000313" key="4">
    <source>
        <dbReference type="Proteomes" id="UP000029413"/>
    </source>
</evidence>
<dbReference type="PANTHER" id="PTHR33606:SF3">
    <property type="entry name" value="PROTEIN YCII"/>
    <property type="match status" value="1"/>
</dbReference>
<evidence type="ECO:0000313" key="3">
    <source>
        <dbReference type="EMBL" id="AIO36284.1"/>
    </source>
</evidence>